<feature type="region of interest" description="Involved in Mg(2+) ion dislocation from EF-Tu" evidence="5">
    <location>
        <begin position="80"/>
        <end position="83"/>
    </location>
</feature>
<dbReference type="HAMAP" id="MF_00050">
    <property type="entry name" value="EF_Ts"/>
    <property type="match status" value="1"/>
</dbReference>
<dbReference type="SUPFAM" id="SSF46934">
    <property type="entry name" value="UBA-like"/>
    <property type="match status" value="1"/>
</dbReference>
<dbReference type="Gene3D" id="1.10.8.10">
    <property type="entry name" value="DNA helicase RuvA subunit, C-terminal domain"/>
    <property type="match status" value="1"/>
</dbReference>
<evidence type="ECO:0000259" key="6">
    <source>
        <dbReference type="Pfam" id="PF00889"/>
    </source>
</evidence>
<keyword evidence="5" id="KW-0963">Cytoplasm</keyword>
<dbReference type="FunFam" id="1.10.8.10:FF:000001">
    <property type="entry name" value="Elongation factor Ts"/>
    <property type="match status" value="1"/>
</dbReference>
<comment type="caution">
    <text evidence="7">The sequence shown here is derived from an EMBL/GenBank/DDBJ whole genome shotgun (WGS) entry which is preliminary data.</text>
</comment>
<dbReference type="InterPro" id="IPR009060">
    <property type="entry name" value="UBA-like_sf"/>
</dbReference>
<keyword evidence="4 5" id="KW-0648">Protein biosynthesis</keyword>
<evidence type="ECO:0000256" key="4">
    <source>
        <dbReference type="ARBA" id="ARBA00022917"/>
    </source>
</evidence>
<comment type="function">
    <text evidence="5">Associates with the EF-Tu.GDP complex and induces the exchange of GDP to GTP. It remains bound to the aminoacyl-tRNA.EF-Tu.GTP complex up to the GTP hydrolysis stage on the ribosome.</text>
</comment>
<dbReference type="EMBL" id="MHNN01000005">
    <property type="protein sequence ID" value="OGZ46842.1"/>
    <property type="molecule type" value="Genomic_DNA"/>
</dbReference>
<proteinExistence type="inferred from homology"/>
<dbReference type="AlphaFoldDB" id="A0A1G2G9Q0"/>
<dbReference type="STRING" id="1802117.A3J54_00035"/>
<dbReference type="InterPro" id="IPR014039">
    <property type="entry name" value="Transl_elong_EFTs/EF1B_dimer"/>
</dbReference>
<dbReference type="SUPFAM" id="SSF54713">
    <property type="entry name" value="Elongation factor Ts (EF-Ts), dimerisation domain"/>
    <property type="match status" value="1"/>
</dbReference>
<dbReference type="PANTHER" id="PTHR11741:SF0">
    <property type="entry name" value="ELONGATION FACTOR TS, MITOCHONDRIAL"/>
    <property type="match status" value="1"/>
</dbReference>
<dbReference type="Proteomes" id="UP000176576">
    <property type="component" value="Unassembled WGS sequence"/>
</dbReference>
<protein>
    <recommendedName>
        <fullName evidence="2 5">Elongation factor Ts</fullName>
        <shortName evidence="5">EF-Ts</shortName>
    </recommendedName>
</protein>
<evidence type="ECO:0000256" key="1">
    <source>
        <dbReference type="ARBA" id="ARBA00005532"/>
    </source>
</evidence>
<dbReference type="PANTHER" id="PTHR11741">
    <property type="entry name" value="ELONGATION FACTOR TS"/>
    <property type="match status" value="1"/>
</dbReference>
<keyword evidence="3 5" id="KW-0251">Elongation factor</keyword>
<sequence length="149" mass="16628">MINLDILKQLREQTDASIGACKTALEKAGGDIKRAIEFLREEGSKVAEKKSTRLTGIGIVEAYVHTTQQVGTLLEIRSETDFVARNPEFKKLAHDIAMHITASAPETVPLLLEQPFIKDESKTVGDLLTESISRFGENIQITRFNRFEV</sequence>
<evidence type="ECO:0000256" key="3">
    <source>
        <dbReference type="ARBA" id="ARBA00022768"/>
    </source>
</evidence>
<gene>
    <name evidence="5" type="primary">tsf</name>
    <name evidence="7" type="ORF">A3J54_00035</name>
</gene>
<dbReference type="CDD" id="cd14275">
    <property type="entry name" value="UBA_EF-Ts"/>
    <property type="match status" value="1"/>
</dbReference>
<evidence type="ECO:0000256" key="2">
    <source>
        <dbReference type="ARBA" id="ARBA00016956"/>
    </source>
</evidence>
<dbReference type="Pfam" id="PF00889">
    <property type="entry name" value="EF_TS"/>
    <property type="match status" value="1"/>
</dbReference>
<comment type="subcellular location">
    <subcellularLocation>
        <location evidence="5">Cytoplasm</location>
    </subcellularLocation>
</comment>
<organism evidence="7 8">
    <name type="scientific">Candidatus Ryanbacteria bacterium RIFCSPHIGHO2_02_FULL_45_13b</name>
    <dbReference type="NCBI Taxonomy" id="1802117"/>
    <lineage>
        <taxon>Bacteria</taxon>
        <taxon>Candidatus Ryaniibacteriota</taxon>
    </lineage>
</organism>
<accession>A0A1G2G9Q0</accession>
<dbReference type="GO" id="GO:0003746">
    <property type="term" value="F:translation elongation factor activity"/>
    <property type="evidence" value="ECO:0007669"/>
    <property type="project" value="UniProtKB-UniRule"/>
</dbReference>
<dbReference type="Gene3D" id="3.30.479.20">
    <property type="entry name" value="Elongation factor Ts, dimerisation domain"/>
    <property type="match status" value="1"/>
</dbReference>
<name>A0A1G2G9Q0_9BACT</name>
<evidence type="ECO:0000313" key="8">
    <source>
        <dbReference type="Proteomes" id="UP000176576"/>
    </source>
</evidence>
<feature type="domain" description="Translation elongation factor EFTs/EF1B dimerisation" evidence="6">
    <location>
        <begin position="71"/>
        <end position="148"/>
    </location>
</feature>
<dbReference type="GO" id="GO:0005737">
    <property type="term" value="C:cytoplasm"/>
    <property type="evidence" value="ECO:0007669"/>
    <property type="project" value="UniProtKB-SubCell"/>
</dbReference>
<dbReference type="InterPro" id="IPR001816">
    <property type="entry name" value="Transl_elong_EFTs/EF1B"/>
</dbReference>
<evidence type="ECO:0000313" key="7">
    <source>
        <dbReference type="EMBL" id="OGZ46842.1"/>
    </source>
</evidence>
<comment type="similarity">
    <text evidence="1 5">Belongs to the EF-Ts family.</text>
</comment>
<reference evidence="7 8" key="1">
    <citation type="journal article" date="2016" name="Nat. Commun.">
        <title>Thousands of microbial genomes shed light on interconnected biogeochemical processes in an aquifer system.</title>
        <authorList>
            <person name="Anantharaman K."/>
            <person name="Brown C.T."/>
            <person name="Hug L.A."/>
            <person name="Sharon I."/>
            <person name="Castelle C.J."/>
            <person name="Probst A.J."/>
            <person name="Thomas B.C."/>
            <person name="Singh A."/>
            <person name="Wilkins M.J."/>
            <person name="Karaoz U."/>
            <person name="Brodie E.L."/>
            <person name="Williams K.H."/>
            <person name="Hubbard S.S."/>
            <person name="Banfield J.F."/>
        </authorList>
    </citation>
    <scope>NUCLEOTIDE SEQUENCE [LARGE SCALE GENOMIC DNA]</scope>
</reference>
<dbReference type="InterPro" id="IPR036402">
    <property type="entry name" value="EF-Ts_dimer_sf"/>
</dbReference>
<evidence type="ECO:0000256" key="5">
    <source>
        <dbReference type="HAMAP-Rule" id="MF_00050"/>
    </source>
</evidence>